<reference evidence="1 2" key="1">
    <citation type="submission" date="2024-03" db="EMBL/GenBank/DDBJ databases">
        <title>Human intestinal bacterial collection.</title>
        <authorList>
            <person name="Pauvert C."/>
            <person name="Hitch T.C.A."/>
            <person name="Clavel T."/>
        </authorList>
    </citation>
    <scope>NUCLEOTIDE SEQUENCE [LARGE SCALE GENOMIC DNA]</scope>
    <source>
        <strain evidence="1 2">CLA-SR-H021</strain>
    </source>
</reference>
<evidence type="ECO:0000313" key="1">
    <source>
        <dbReference type="EMBL" id="MEQ2428287.1"/>
    </source>
</evidence>
<comment type="caution">
    <text evidence="1">The sequence shown here is derived from an EMBL/GenBank/DDBJ whole genome shotgun (WGS) entry which is preliminary data.</text>
</comment>
<dbReference type="EMBL" id="JBBMFM010000166">
    <property type="protein sequence ID" value="MEQ2428287.1"/>
    <property type="molecule type" value="Genomic_DNA"/>
</dbReference>
<proteinExistence type="predicted"/>
<sequence length="214" mass="24259">MKQNIRKKWIIMPESLPVVLRRCPKCGKKTEFGNSGKFRVNANGRLLDVWLIYRCMTCGTSWNMTIYERVGPDRLKQEEYRSFLDNDMHLAAEYGSSPAIFARNRAEWALASSGYTVQAVDTPVPCRHEGWDEIEIKLGGCITPRLDTLFAKQLGISRSQVKRLCGQEMIRCPQGKAEANARVRDGQEFYVRTSLEIGQGQEAMERASGDMGCI</sequence>
<accession>A0ABV1DD32</accession>
<evidence type="ECO:0000313" key="2">
    <source>
        <dbReference type="Proteomes" id="UP001454086"/>
    </source>
</evidence>
<keyword evidence="2" id="KW-1185">Reference proteome</keyword>
<dbReference type="InterPro" id="IPR009412">
    <property type="entry name" value="DUF1062"/>
</dbReference>
<protein>
    <submittedName>
        <fullName evidence="1">DUF1062 domain-containing protein</fullName>
    </submittedName>
</protein>
<dbReference type="Proteomes" id="UP001454086">
    <property type="component" value="Unassembled WGS sequence"/>
</dbReference>
<name>A0ABV1DD32_9FIRM</name>
<gene>
    <name evidence="1" type="ORF">WMQ36_25345</name>
</gene>
<dbReference type="RefSeq" id="WP_008718103.1">
    <property type="nucleotide sequence ID" value="NZ_JAJFDX010000001.1"/>
</dbReference>
<organism evidence="1 2">
    <name type="scientific">Enterocloster hominis</name>
    <name type="common">ex Hitch et al. 2024</name>
    <dbReference type="NCBI Taxonomy" id="1917870"/>
    <lineage>
        <taxon>Bacteria</taxon>
        <taxon>Bacillati</taxon>
        <taxon>Bacillota</taxon>
        <taxon>Clostridia</taxon>
        <taxon>Lachnospirales</taxon>
        <taxon>Lachnospiraceae</taxon>
        <taxon>Enterocloster</taxon>
    </lineage>
</organism>
<dbReference type="Pfam" id="PF06353">
    <property type="entry name" value="DUF1062"/>
    <property type="match status" value="1"/>
</dbReference>